<proteinExistence type="predicted"/>
<dbReference type="AlphaFoldDB" id="A0A8J2W698"/>
<comment type="caution">
    <text evidence="3">The sequence shown here is derived from an EMBL/GenBank/DDBJ whole genome shotgun (WGS) entry which is preliminary data.</text>
</comment>
<gene>
    <name evidence="3" type="ORF">DCHRY22_LOCUS9767</name>
</gene>
<organism evidence="3 4">
    <name type="scientific">Danaus chrysippus</name>
    <name type="common">African queen</name>
    <dbReference type="NCBI Taxonomy" id="151541"/>
    <lineage>
        <taxon>Eukaryota</taxon>
        <taxon>Metazoa</taxon>
        <taxon>Ecdysozoa</taxon>
        <taxon>Arthropoda</taxon>
        <taxon>Hexapoda</taxon>
        <taxon>Insecta</taxon>
        <taxon>Pterygota</taxon>
        <taxon>Neoptera</taxon>
        <taxon>Endopterygota</taxon>
        <taxon>Lepidoptera</taxon>
        <taxon>Glossata</taxon>
        <taxon>Ditrysia</taxon>
        <taxon>Papilionoidea</taxon>
        <taxon>Nymphalidae</taxon>
        <taxon>Danainae</taxon>
        <taxon>Danaini</taxon>
        <taxon>Danaina</taxon>
        <taxon>Danaus</taxon>
        <taxon>Anosia</taxon>
    </lineage>
</organism>
<sequence>MYMKVIVLLSCFALCKTEEYYYHGYNVTRSTLSGIAAYRSSLTLDWLAAEDSRQRELAVAFETEPPSIKVINSDCMSYPRPTAGKIGRLMLELLKNLEGDDSALVPELVQVLKRAKLLVETSIFETEPDLDSLVKTPSMMMGEPHATFPKIIAVIWMLITDPSLTRKYGWCPINTMNVYLSNAKPHEIAKRMRTLELVMARARFIMEDFIQNITPMNMYQKVTPPKKNKPAPTDTTTQKHAMKPRAHQKCQSLGDDLEELTPDFTLEDRWMYRNSKGSEIREPCMEIHPSTKDIVKRFHAILTYFDKDHSNKEFLHKYRARVYGMSEGEDPLDREAAYYAAVLTPLVFFQNYKDTWCLLQRFYRALRLFQISHPTEKRSGLKLLQNFRAVNHKIRLFVFELPLPSTRAQSTSSYPELDEEEFNDKKDIRLVKELVKNLG</sequence>
<reference evidence="3" key="1">
    <citation type="submission" date="2021-09" db="EMBL/GenBank/DDBJ databases">
        <authorList>
            <person name="Martin H S."/>
        </authorList>
    </citation>
    <scope>NUCLEOTIDE SEQUENCE</scope>
</reference>
<accession>A0A8J2W698</accession>
<dbReference type="EMBL" id="CAKASE010000067">
    <property type="protein sequence ID" value="CAG9571659.1"/>
    <property type="molecule type" value="Genomic_DNA"/>
</dbReference>
<keyword evidence="2" id="KW-0732">Signal</keyword>
<dbReference type="Proteomes" id="UP000789524">
    <property type="component" value="Unassembled WGS sequence"/>
</dbReference>
<feature type="region of interest" description="Disordered" evidence="1">
    <location>
        <begin position="222"/>
        <end position="246"/>
    </location>
</feature>
<dbReference type="OrthoDB" id="7357225at2759"/>
<protein>
    <submittedName>
        <fullName evidence="3">(African queen) hypothetical protein</fullName>
    </submittedName>
</protein>
<evidence type="ECO:0000256" key="2">
    <source>
        <dbReference type="SAM" id="SignalP"/>
    </source>
</evidence>
<feature type="signal peptide" evidence="2">
    <location>
        <begin position="1"/>
        <end position="17"/>
    </location>
</feature>
<evidence type="ECO:0000313" key="3">
    <source>
        <dbReference type="EMBL" id="CAG9571659.1"/>
    </source>
</evidence>
<evidence type="ECO:0000256" key="1">
    <source>
        <dbReference type="SAM" id="MobiDB-lite"/>
    </source>
</evidence>
<keyword evidence="4" id="KW-1185">Reference proteome</keyword>
<feature type="chain" id="PRO_5035150332" evidence="2">
    <location>
        <begin position="18"/>
        <end position="439"/>
    </location>
</feature>
<name>A0A8J2W698_9NEOP</name>
<evidence type="ECO:0000313" key="4">
    <source>
        <dbReference type="Proteomes" id="UP000789524"/>
    </source>
</evidence>